<organism evidence="1 2">
    <name type="scientific">Phytophthora sojae (strain P6497)</name>
    <name type="common">Soybean stem and root rot agent</name>
    <name type="synonym">Phytophthora megasperma f. sp. glycines</name>
    <dbReference type="NCBI Taxonomy" id="1094619"/>
    <lineage>
        <taxon>Eukaryota</taxon>
        <taxon>Sar</taxon>
        <taxon>Stramenopiles</taxon>
        <taxon>Oomycota</taxon>
        <taxon>Peronosporomycetes</taxon>
        <taxon>Peronosporales</taxon>
        <taxon>Peronosporaceae</taxon>
        <taxon>Phytophthora</taxon>
    </lineage>
</organism>
<gene>
    <name evidence="1" type="ORF">PHYSODRAFT_504787</name>
</gene>
<keyword evidence="2" id="KW-1185">Reference proteome</keyword>
<dbReference type="OMA" id="YSTHAFP"/>
<dbReference type="KEGG" id="psoj:PHYSODRAFT_504787"/>
<proteinExistence type="predicted"/>
<name>G4ZMD9_PHYSP</name>
<sequence>YGIFEDTNIMSYWESTHHFPIPDAMAKKYPWLIVFQKERSNRRSHAGRAWKQFLELLITVMREGWCDLDILLDPHFLHFPKRAESVTWYPGLASRQANLVDRNLNRPEPTDLMKALNECNNEDPWCNHYRDTPQYHPARNIARLPAKFFNLRAVGDQ</sequence>
<dbReference type="Proteomes" id="UP000002640">
    <property type="component" value="Unassembled WGS sequence"/>
</dbReference>
<reference evidence="1 2" key="1">
    <citation type="journal article" date="2006" name="Science">
        <title>Phytophthora genome sequences uncover evolutionary origins and mechanisms of pathogenesis.</title>
        <authorList>
            <person name="Tyler B.M."/>
            <person name="Tripathy S."/>
            <person name="Zhang X."/>
            <person name="Dehal P."/>
            <person name="Jiang R.H."/>
            <person name="Aerts A."/>
            <person name="Arredondo F.D."/>
            <person name="Baxter L."/>
            <person name="Bensasson D."/>
            <person name="Beynon J.L."/>
            <person name="Chapman J."/>
            <person name="Damasceno C.M."/>
            <person name="Dorrance A.E."/>
            <person name="Dou D."/>
            <person name="Dickerman A.W."/>
            <person name="Dubchak I.L."/>
            <person name="Garbelotto M."/>
            <person name="Gijzen M."/>
            <person name="Gordon S.G."/>
            <person name="Govers F."/>
            <person name="Grunwald N.J."/>
            <person name="Huang W."/>
            <person name="Ivors K.L."/>
            <person name="Jones R.W."/>
            <person name="Kamoun S."/>
            <person name="Krampis K."/>
            <person name="Lamour K.H."/>
            <person name="Lee M.K."/>
            <person name="McDonald W.H."/>
            <person name="Medina M."/>
            <person name="Meijer H.J."/>
            <person name="Nordberg E.K."/>
            <person name="Maclean D.J."/>
            <person name="Ospina-Giraldo M.D."/>
            <person name="Morris P.F."/>
            <person name="Phuntumart V."/>
            <person name="Putnam N.H."/>
            <person name="Rash S."/>
            <person name="Rose J.K."/>
            <person name="Sakihama Y."/>
            <person name="Salamov A.A."/>
            <person name="Savidor A."/>
            <person name="Scheuring C.F."/>
            <person name="Smith B.M."/>
            <person name="Sobral B.W."/>
            <person name="Terry A."/>
            <person name="Torto-Alalibo T.A."/>
            <person name="Win J."/>
            <person name="Xu Z."/>
            <person name="Zhang H."/>
            <person name="Grigoriev I.V."/>
            <person name="Rokhsar D.S."/>
            <person name="Boore J.L."/>
        </authorList>
    </citation>
    <scope>NUCLEOTIDE SEQUENCE [LARGE SCALE GENOMIC DNA]</scope>
    <source>
        <strain evidence="1 2">P6497</strain>
    </source>
</reference>
<dbReference type="AlphaFoldDB" id="G4ZMD9"/>
<dbReference type="InParanoid" id="G4ZMD9"/>
<dbReference type="GeneID" id="20658395"/>
<evidence type="ECO:0000313" key="1">
    <source>
        <dbReference type="EMBL" id="EGZ14992.1"/>
    </source>
</evidence>
<accession>G4ZMD9</accession>
<protein>
    <submittedName>
        <fullName evidence="1">Uncharacterized protein</fullName>
    </submittedName>
</protein>
<dbReference type="EMBL" id="JH159155">
    <property type="protein sequence ID" value="EGZ14992.1"/>
    <property type="molecule type" value="Genomic_DNA"/>
</dbReference>
<feature type="non-terminal residue" evidence="1">
    <location>
        <position position="1"/>
    </location>
</feature>
<dbReference type="RefSeq" id="XP_009528741.1">
    <property type="nucleotide sequence ID" value="XM_009530446.1"/>
</dbReference>
<evidence type="ECO:0000313" key="2">
    <source>
        <dbReference type="Proteomes" id="UP000002640"/>
    </source>
</evidence>